<dbReference type="CDD" id="cd00780">
    <property type="entry name" value="NTF2"/>
    <property type="match status" value="1"/>
</dbReference>
<dbReference type="VEuPathDB" id="FungiDB:AMAG_01020"/>
<dbReference type="InterPro" id="IPR032710">
    <property type="entry name" value="NTF2-like_dom_sf"/>
</dbReference>
<keyword evidence="3" id="KW-1185">Reference proteome</keyword>
<dbReference type="InterPro" id="IPR045875">
    <property type="entry name" value="NTF2"/>
</dbReference>
<dbReference type="AlphaFoldDB" id="A0A0L0RYF8"/>
<dbReference type="Gene3D" id="3.10.450.50">
    <property type="match status" value="1"/>
</dbReference>
<dbReference type="OMA" id="HFTRLYY"/>
<dbReference type="GO" id="GO:0006913">
    <property type="term" value="P:nucleocytoplasmic transport"/>
    <property type="evidence" value="ECO:0007669"/>
    <property type="project" value="InterPro"/>
</dbReference>
<dbReference type="Pfam" id="PF02136">
    <property type="entry name" value="NTF2"/>
    <property type="match status" value="1"/>
</dbReference>
<dbReference type="PROSITE" id="PS50177">
    <property type="entry name" value="NTF2_DOMAIN"/>
    <property type="match status" value="1"/>
</dbReference>
<accession>A0A0L0RYF8</accession>
<name>A0A0L0RYF8_ALLM3</name>
<dbReference type="OrthoDB" id="25408at2759"/>
<organism evidence="2 3">
    <name type="scientific">Allomyces macrogynus (strain ATCC 38327)</name>
    <name type="common">Allomyces javanicus var. macrogynus</name>
    <dbReference type="NCBI Taxonomy" id="578462"/>
    <lineage>
        <taxon>Eukaryota</taxon>
        <taxon>Fungi</taxon>
        <taxon>Fungi incertae sedis</taxon>
        <taxon>Blastocladiomycota</taxon>
        <taxon>Blastocladiomycetes</taxon>
        <taxon>Blastocladiales</taxon>
        <taxon>Blastocladiaceae</taxon>
        <taxon>Allomyces</taxon>
    </lineage>
</organism>
<evidence type="ECO:0000313" key="2">
    <source>
        <dbReference type="EMBL" id="KNE55086.1"/>
    </source>
</evidence>
<dbReference type="InterPro" id="IPR002075">
    <property type="entry name" value="NTF2_dom"/>
</dbReference>
<dbReference type="PANTHER" id="PTHR12612">
    <property type="entry name" value="NUCLEAR TRANSPORT FACTOR 2"/>
    <property type="match status" value="1"/>
</dbReference>
<reference evidence="2 3" key="1">
    <citation type="submission" date="2009-11" db="EMBL/GenBank/DDBJ databases">
        <title>Annotation of Allomyces macrogynus ATCC 38327.</title>
        <authorList>
            <consortium name="The Broad Institute Genome Sequencing Platform"/>
            <person name="Russ C."/>
            <person name="Cuomo C."/>
            <person name="Burger G."/>
            <person name="Gray M.W."/>
            <person name="Holland P.W.H."/>
            <person name="King N."/>
            <person name="Lang F.B.F."/>
            <person name="Roger A.J."/>
            <person name="Ruiz-Trillo I."/>
            <person name="Young S.K."/>
            <person name="Zeng Q."/>
            <person name="Gargeya S."/>
            <person name="Fitzgerald M."/>
            <person name="Haas B."/>
            <person name="Abouelleil A."/>
            <person name="Alvarado L."/>
            <person name="Arachchi H.M."/>
            <person name="Berlin A."/>
            <person name="Chapman S.B."/>
            <person name="Gearin G."/>
            <person name="Goldberg J."/>
            <person name="Griggs A."/>
            <person name="Gujja S."/>
            <person name="Hansen M."/>
            <person name="Heiman D."/>
            <person name="Howarth C."/>
            <person name="Larimer J."/>
            <person name="Lui A."/>
            <person name="MacDonald P.J.P."/>
            <person name="McCowen C."/>
            <person name="Montmayeur A."/>
            <person name="Murphy C."/>
            <person name="Neiman D."/>
            <person name="Pearson M."/>
            <person name="Priest M."/>
            <person name="Roberts A."/>
            <person name="Saif S."/>
            <person name="Shea T."/>
            <person name="Sisk P."/>
            <person name="Stolte C."/>
            <person name="Sykes S."/>
            <person name="Wortman J."/>
            <person name="Nusbaum C."/>
            <person name="Birren B."/>
        </authorList>
    </citation>
    <scope>NUCLEOTIDE SEQUENCE [LARGE SCALE GENOMIC DNA]</scope>
    <source>
        <strain evidence="2 3">ATCC 38327</strain>
    </source>
</reference>
<evidence type="ECO:0000259" key="1">
    <source>
        <dbReference type="PROSITE" id="PS50177"/>
    </source>
</evidence>
<dbReference type="eggNOG" id="KOG4353">
    <property type="taxonomic scope" value="Eukaryota"/>
</dbReference>
<gene>
    <name evidence="2" type="ORF">AMAG_01020</name>
</gene>
<evidence type="ECO:0000313" key="3">
    <source>
        <dbReference type="Proteomes" id="UP000054350"/>
    </source>
</evidence>
<sequence length="163" mass="18341">MIHTHARYTTHASRTTSLNNPRILFTHQPKETIRTVIDLAAGAADSFVASYYKFMDEQRASLRSLYKDTSNISWNGTAYAGPAYREFYLSLPATKHVIDAYDAHPVLASATPDGNCCFQIIVHGTVKFANEKHARRFTSTFLLAPTPEQANLHYIANECLRFV</sequence>
<feature type="domain" description="NTF2" evidence="1">
    <location>
        <begin position="43"/>
        <end position="162"/>
    </location>
</feature>
<dbReference type="STRING" id="578462.A0A0L0RYF8"/>
<dbReference type="EMBL" id="GG745328">
    <property type="protein sequence ID" value="KNE55086.1"/>
    <property type="molecule type" value="Genomic_DNA"/>
</dbReference>
<proteinExistence type="predicted"/>
<dbReference type="InterPro" id="IPR018222">
    <property type="entry name" value="Nuclear_transport_factor_2_euk"/>
</dbReference>
<protein>
    <recommendedName>
        <fullName evidence="1">NTF2 domain-containing protein</fullName>
    </recommendedName>
</protein>
<dbReference type="SUPFAM" id="SSF54427">
    <property type="entry name" value="NTF2-like"/>
    <property type="match status" value="1"/>
</dbReference>
<dbReference type="Proteomes" id="UP000054350">
    <property type="component" value="Unassembled WGS sequence"/>
</dbReference>
<reference evidence="3" key="2">
    <citation type="submission" date="2009-11" db="EMBL/GenBank/DDBJ databases">
        <title>The Genome Sequence of Allomyces macrogynus strain ATCC 38327.</title>
        <authorList>
            <consortium name="The Broad Institute Genome Sequencing Platform"/>
            <person name="Russ C."/>
            <person name="Cuomo C."/>
            <person name="Shea T."/>
            <person name="Young S.K."/>
            <person name="Zeng Q."/>
            <person name="Koehrsen M."/>
            <person name="Haas B."/>
            <person name="Borodovsky M."/>
            <person name="Guigo R."/>
            <person name="Alvarado L."/>
            <person name="Berlin A."/>
            <person name="Borenstein D."/>
            <person name="Chen Z."/>
            <person name="Engels R."/>
            <person name="Freedman E."/>
            <person name="Gellesch M."/>
            <person name="Goldberg J."/>
            <person name="Griggs A."/>
            <person name="Gujja S."/>
            <person name="Heiman D."/>
            <person name="Hepburn T."/>
            <person name="Howarth C."/>
            <person name="Jen D."/>
            <person name="Larson L."/>
            <person name="Lewis B."/>
            <person name="Mehta T."/>
            <person name="Park D."/>
            <person name="Pearson M."/>
            <person name="Roberts A."/>
            <person name="Saif S."/>
            <person name="Shenoy N."/>
            <person name="Sisk P."/>
            <person name="Stolte C."/>
            <person name="Sykes S."/>
            <person name="Walk T."/>
            <person name="White J."/>
            <person name="Yandava C."/>
            <person name="Burger G."/>
            <person name="Gray M.W."/>
            <person name="Holland P.W.H."/>
            <person name="King N."/>
            <person name="Lang F.B.F."/>
            <person name="Roger A.J."/>
            <person name="Ruiz-Trillo I."/>
            <person name="Lander E."/>
            <person name="Nusbaum C."/>
        </authorList>
    </citation>
    <scope>NUCLEOTIDE SEQUENCE [LARGE SCALE GENOMIC DNA]</scope>
    <source>
        <strain evidence="3">ATCC 38327</strain>
    </source>
</reference>